<evidence type="ECO:0000256" key="1">
    <source>
        <dbReference type="ARBA" id="ARBA00004123"/>
    </source>
</evidence>
<evidence type="ECO:0000256" key="6">
    <source>
        <dbReference type="ARBA" id="ARBA00022833"/>
    </source>
</evidence>
<dbReference type="GO" id="GO:0048024">
    <property type="term" value="P:regulation of mRNA splicing, via spliceosome"/>
    <property type="evidence" value="ECO:0007669"/>
    <property type="project" value="TreeGrafter"/>
</dbReference>
<keyword evidence="4 12" id="KW-0479">Metal-binding</keyword>
<keyword evidence="8 12" id="KW-0508">mRNA splicing</keyword>
<feature type="compositionally biased region" description="Basic residues" evidence="13">
    <location>
        <begin position="106"/>
        <end position="125"/>
    </location>
</feature>
<evidence type="ECO:0000256" key="5">
    <source>
        <dbReference type="ARBA" id="ARBA00022771"/>
    </source>
</evidence>
<dbReference type="SUPFAM" id="SSF57756">
    <property type="entry name" value="Retrovirus zinc finger-like domains"/>
    <property type="match status" value="1"/>
</dbReference>
<dbReference type="InterPro" id="IPR001878">
    <property type="entry name" value="Znf_CCHC"/>
</dbReference>
<evidence type="ECO:0000256" key="10">
    <source>
        <dbReference type="PROSITE-ProRule" id="PRU00047"/>
    </source>
</evidence>
<keyword evidence="5 10" id="KW-0863">Zinc-finger</keyword>
<evidence type="ECO:0000256" key="9">
    <source>
        <dbReference type="ARBA" id="ARBA00023242"/>
    </source>
</evidence>
<feature type="domain" description="CCHC-type" evidence="14">
    <location>
        <begin position="483"/>
        <end position="497"/>
    </location>
</feature>
<comment type="caution">
    <text evidence="15">The sequence shown here is derived from an EMBL/GenBank/DDBJ whole genome shotgun (WGS) entry which is preliminary data.</text>
</comment>
<dbReference type="GO" id="GO:0000398">
    <property type="term" value="P:mRNA splicing, via spliceosome"/>
    <property type="evidence" value="ECO:0007669"/>
    <property type="project" value="UniProtKB-UniRule"/>
</dbReference>
<evidence type="ECO:0000256" key="2">
    <source>
        <dbReference type="ARBA" id="ARBA00010382"/>
    </source>
</evidence>
<dbReference type="GO" id="GO:0008270">
    <property type="term" value="F:zinc ion binding"/>
    <property type="evidence" value="ECO:0007669"/>
    <property type="project" value="UniProtKB-UniRule"/>
</dbReference>
<dbReference type="EMBL" id="JAUCMV010000002">
    <property type="protein sequence ID" value="KAK0416560.1"/>
    <property type="molecule type" value="Genomic_DNA"/>
</dbReference>
<dbReference type="InterPro" id="IPR055256">
    <property type="entry name" value="KH_1_KHDC4/BBP-like"/>
</dbReference>
<evidence type="ECO:0000313" key="16">
    <source>
        <dbReference type="Proteomes" id="UP001175271"/>
    </source>
</evidence>
<dbReference type="PANTHER" id="PTHR11208">
    <property type="entry name" value="RNA-BINDING PROTEIN RELATED"/>
    <property type="match status" value="1"/>
</dbReference>
<evidence type="ECO:0000256" key="7">
    <source>
        <dbReference type="ARBA" id="ARBA00022884"/>
    </source>
</evidence>
<dbReference type="InterPro" id="IPR004087">
    <property type="entry name" value="KH_dom"/>
</dbReference>
<evidence type="ECO:0000259" key="14">
    <source>
        <dbReference type="PROSITE" id="PS50158"/>
    </source>
</evidence>
<dbReference type="AlphaFoldDB" id="A0AA39I2D7"/>
<keyword evidence="16" id="KW-1185">Reference proteome</keyword>
<reference evidence="15" key="1">
    <citation type="submission" date="2023-06" db="EMBL/GenBank/DDBJ databases">
        <title>Genomic analysis of the entomopathogenic nematode Steinernema hermaphroditum.</title>
        <authorList>
            <person name="Schwarz E.M."/>
            <person name="Heppert J.K."/>
            <person name="Baniya A."/>
            <person name="Schwartz H.T."/>
            <person name="Tan C.-H."/>
            <person name="Antoshechkin I."/>
            <person name="Sternberg P.W."/>
            <person name="Goodrich-Blair H."/>
            <person name="Dillman A.R."/>
        </authorList>
    </citation>
    <scope>NUCLEOTIDE SEQUENCE</scope>
    <source>
        <strain evidence="15">PS9179</strain>
        <tissue evidence="15">Whole animal</tissue>
    </source>
</reference>
<organism evidence="15 16">
    <name type="scientific">Steinernema hermaphroditum</name>
    <dbReference type="NCBI Taxonomy" id="289476"/>
    <lineage>
        <taxon>Eukaryota</taxon>
        <taxon>Metazoa</taxon>
        <taxon>Ecdysozoa</taxon>
        <taxon>Nematoda</taxon>
        <taxon>Chromadorea</taxon>
        <taxon>Rhabditida</taxon>
        <taxon>Tylenchina</taxon>
        <taxon>Panagrolaimomorpha</taxon>
        <taxon>Strongyloidoidea</taxon>
        <taxon>Steinernematidae</taxon>
        <taxon>Steinernema</taxon>
    </lineage>
</organism>
<dbReference type="Proteomes" id="UP001175271">
    <property type="component" value="Unassembled WGS sequence"/>
</dbReference>
<evidence type="ECO:0000256" key="12">
    <source>
        <dbReference type="RuleBase" id="RU367126"/>
    </source>
</evidence>
<dbReference type="InterPro" id="IPR045071">
    <property type="entry name" value="BBP-like"/>
</dbReference>
<gene>
    <name evidence="15" type="ORF">QR680_012562</name>
</gene>
<feature type="region of interest" description="Disordered" evidence="13">
    <location>
        <begin position="614"/>
        <end position="635"/>
    </location>
</feature>
<dbReference type="Gene3D" id="3.30.1370.10">
    <property type="entry name" value="K Homology domain, type 1"/>
    <property type="match status" value="1"/>
</dbReference>
<accession>A0AA39I2D7</accession>
<evidence type="ECO:0000256" key="11">
    <source>
        <dbReference type="PROSITE-ProRule" id="PRU00117"/>
    </source>
</evidence>
<dbReference type="Pfam" id="PF16275">
    <property type="entry name" value="SF1-HH"/>
    <property type="match status" value="1"/>
</dbReference>
<sequence length="664" mass="73656">MGGERGKKSTGGNTEPMPFVRKWGSSGSGLSSAGGPPVEPTQASFNANPVAPVCYDDIVAGPAPPPPDAGYGNEDFSSSRSEKDRDRRDKDRGDRDRRRDRDRDREHRRRSRSRDRGDRRRHRSRSSSQDRDRDRRRRRERSRSQERRRDRSRSPVAKKERIKTESPAPQEGRQSTEPSGGLFPIGLKGPQPANSLLARPDIAPEESAREARRRERKSRWSCTKSFVPGMPTILPSDLSEEQRQGYLLQLEIEEATRKLRLGDFMGNPDPKQRSPSPEPIYDSNGKRLNTREIRKRQELEQLRHEKIQNLLKVNPNYKPPADYRMPNIRLHDKVWIPQEEHPEINFVGLLIGPRGNTLKALETETGAKIIIRGKGSVKEGKLGRREGPMPGENEPLHAYVTGTDSNTIKKACEKIKNIINEALNIPDGQNELRKLQLRELALLNGTLRPEDAVSGVRCSNCGSDQHKSYECPDAPNVTANIICSMCGGAGHIARDCKTPRTAIIGQNGEVVGMDDEYSALMAELGEQPKDAPIVRVNLTQRQQPQNYSWGAAGGAVGSQWHTDPSAAVAAQYLSQLHGTAQQQSLNSTVESAAAYAAWSQKMYGMSGEWSTENGYPMPVPPPPSEGAVTESKPSTADLAQQAMNWAALYNAAPPPPPPSEQAQE</sequence>
<dbReference type="CDD" id="cd22382">
    <property type="entry name" value="KH-I_SF1"/>
    <property type="match status" value="1"/>
</dbReference>
<dbReference type="InterPro" id="IPR036875">
    <property type="entry name" value="Znf_CCHC_sf"/>
</dbReference>
<feature type="compositionally biased region" description="Low complexity" evidence="13">
    <location>
        <begin position="24"/>
        <end position="35"/>
    </location>
</feature>
<feature type="region of interest" description="Disordered" evidence="13">
    <location>
        <begin position="1"/>
        <end position="222"/>
    </location>
</feature>
<dbReference type="SMART" id="SM00343">
    <property type="entry name" value="ZnF_C2HC"/>
    <property type="match status" value="2"/>
</dbReference>
<dbReference type="SUPFAM" id="SSF54791">
    <property type="entry name" value="Eukaryotic type KH-domain (KH-domain type I)"/>
    <property type="match status" value="1"/>
</dbReference>
<keyword evidence="6 12" id="KW-0862">Zinc</keyword>
<protein>
    <recommendedName>
        <fullName evidence="12">Branchpoint-bridging protein</fullName>
    </recommendedName>
</protein>
<name>A0AA39I2D7_9BILA</name>
<evidence type="ECO:0000256" key="8">
    <source>
        <dbReference type="ARBA" id="ARBA00023187"/>
    </source>
</evidence>
<dbReference type="InterPro" id="IPR032570">
    <property type="entry name" value="SF1-HH"/>
</dbReference>
<evidence type="ECO:0000256" key="13">
    <source>
        <dbReference type="SAM" id="MobiDB-lite"/>
    </source>
</evidence>
<dbReference type="GO" id="GO:0003729">
    <property type="term" value="F:mRNA binding"/>
    <property type="evidence" value="ECO:0007669"/>
    <property type="project" value="TreeGrafter"/>
</dbReference>
<dbReference type="GO" id="GO:0019899">
    <property type="term" value="F:enzyme binding"/>
    <property type="evidence" value="ECO:0007669"/>
    <property type="project" value="UniProtKB-ARBA"/>
</dbReference>
<feature type="region of interest" description="Disordered" evidence="13">
    <location>
        <begin position="262"/>
        <end position="288"/>
    </location>
</feature>
<comment type="subcellular location">
    <subcellularLocation>
        <location evidence="1 12">Nucleus</location>
    </subcellularLocation>
</comment>
<dbReference type="GO" id="GO:0045131">
    <property type="term" value="F:pre-mRNA branch point binding"/>
    <property type="evidence" value="ECO:0007669"/>
    <property type="project" value="UniProtKB-UniRule"/>
</dbReference>
<keyword evidence="12" id="KW-0747">Spliceosome</keyword>
<evidence type="ECO:0000256" key="4">
    <source>
        <dbReference type="ARBA" id="ARBA00022723"/>
    </source>
</evidence>
<comment type="function">
    <text evidence="12">Necessary for the splicing of pre-mRNA. Has a role in the recognition of the branch site (5'-UACUAAC-3'), the pyrimidine tract and the 3'-splice site at the 3'-end of introns.</text>
</comment>
<keyword evidence="7 11" id="KW-0694">RNA-binding</keyword>
<dbReference type="Gene3D" id="6.10.140.1790">
    <property type="match status" value="1"/>
</dbReference>
<dbReference type="PROSITE" id="PS50158">
    <property type="entry name" value="ZF_CCHC"/>
    <property type="match status" value="1"/>
</dbReference>
<dbReference type="FunFam" id="3.30.1370.10:FF:000126">
    <property type="entry name" value="Protein CBR-SFA-1"/>
    <property type="match status" value="1"/>
</dbReference>
<feature type="compositionally biased region" description="Basic and acidic residues" evidence="13">
    <location>
        <begin position="142"/>
        <end position="164"/>
    </location>
</feature>
<dbReference type="SMART" id="SM00322">
    <property type="entry name" value="KH"/>
    <property type="match status" value="1"/>
</dbReference>
<comment type="similarity">
    <text evidence="2 12">Belongs to the BBP/SF1 family.</text>
</comment>
<evidence type="ECO:0000313" key="15">
    <source>
        <dbReference type="EMBL" id="KAK0416560.1"/>
    </source>
</evidence>
<keyword evidence="3 12" id="KW-0507">mRNA processing</keyword>
<dbReference type="InterPro" id="IPR047086">
    <property type="entry name" value="SF1-HH_sf"/>
</dbReference>
<proteinExistence type="inferred from homology"/>
<feature type="compositionally biased region" description="Basic and acidic residues" evidence="13">
    <location>
        <begin position="80"/>
        <end position="105"/>
    </location>
</feature>
<dbReference type="GO" id="GO:0005681">
    <property type="term" value="C:spliceosomal complex"/>
    <property type="evidence" value="ECO:0007669"/>
    <property type="project" value="UniProtKB-KW"/>
</dbReference>
<dbReference type="Pfam" id="PF22675">
    <property type="entry name" value="KH-I_KHDC4-BBP"/>
    <property type="match status" value="1"/>
</dbReference>
<dbReference type="Gene3D" id="4.10.60.10">
    <property type="entry name" value="Zinc finger, CCHC-type"/>
    <property type="match status" value="1"/>
</dbReference>
<dbReference type="PANTHER" id="PTHR11208:SF45">
    <property type="entry name" value="SPLICING FACTOR 1"/>
    <property type="match status" value="1"/>
</dbReference>
<keyword evidence="9 12" id="KW-0539">Nucleus</keyword>
<dbReference type="Pfam" id="PF00098">
    <property type="entry name" value="zf-CCHC"/>
    <property type="match status" value="1"/>
</dbReference>
<dbReference type="InterPro" id="IPR036612">
    <property type="entry name" value="KH_dom_type_1_sf"/>
</dbReference>
<dbReference type="PROSITE" id="PS50084">
    <property type="entry name" value="KH_TYPE_1"/>
    <property type="match status" value="1"/>
</dbReference>
<evidence type="ECO:0000256" key="3">
    <source>
        <dbReference type="ARBA" id="ARBA00022664"/>
    </source>
</evidence>